<reference evidence="1 2" key="1">
    <citation type="journal article" date="2018" name="Sci. Rep.">
        <title>Genomic signatures of local adaptation to the degree of environmental predictability in rotifers.</title>
        <authorList>
            <person name="Franch-Gras L."/>
            <person name="Hahn C."/>
            <person name="Garcia-Roger E.M."/>
            <person name="Carmona M.J."/>
            <person name="Serra M."/>
            <person name="Gomez A."/>
        </authorList>
    </citation>
    <scope>NUCLEOTIDE SEQUENCE [LARGE SCALE GENOMIC DNA]</scope>
    <source>
        <strain evidence="1">HYR1</strain>
    </source>
</reference>
<dbReference type="Proteomes" id="UP000276133">
    <property type="component" value="Unassembled WGS sequence"/>
</dbReference>
<protein>
    <submittedName>
        <fullName evidence="1">Uncharacterized protein</fullName>
    </submittedName>
</protein>
<evidence type="ECO:0000313" key="1">
    <source>
        <dbReference type="EMBL" id="RNA27680.1"/>
    </source>
</evidence>
<name>A0A3M7RW49_BRAPC</name>
<accession>A0A3M7RW49</accession>
<dbReference type="EMBL" id="REGN01002510">
    <property type="protein sequence ID" value="RNA27680.1"/>
    <property type="molecule type" value="Genomic_DNA"/>
</dbReference>
<evidence type="ECO:0000313" key="2">
    <source>
        <dbReference type="Proteomes" id="UP000276133"/>
    </source>
</evidence>
<dbReference type="AlphaFoldDB" id="A0A3M7RW49"/>
<sequence length="46" mass="5213">YYAAGMYTQKDHFLSNDDESSEQEQKGKKAIGEKKINFAIISTLVD</sequence>
<proteinExistence type="predicted"/>
<comment type="caution">
    <text evidence="1">The sequence shown here is derived from an EMBL/GenBank/DDBJ whole genome shotgun (WGS) entry which is preliminary data.</text>
</comment>
<feature type="non-terminal residue" evidence="1">
    <location>
        <position position="1"/>
    </location>
</feature>
<keyword evidence="2" id="KW-1185">Reference proteome</keyword>
<organism evidence="1 2">
    <name type="scientific">Brachionus plicatilis</name>
    <name type="common">Marine rotifer</name>
    <name type="synonym">Brachionus muelleri</name>
    <dbReference type="NCBI Taxonomy" id="10195"/>
    <lineage>
        <taxon>Eukaryota</taxon>
        <taxon>Metazoa</taxon>
        <taxon>Spiralia</taxon>
        <taxon>Gnathifera</taxon>
        <taxon>Rotifera</taxon>
        <taxon>Eurotatoria</taxon>
        <taxon>Monogononta</taxon>
        <taxon>Pseudotrocha</taxon>
        <taxon>Ploima</taxon>
        <taxon>Brachionidae</taxon>
        <taxon>Brachionus</taxon>
    </lineage>
</organism>
<gene>
    <name evidence="1" type="ORF">BpHYR1_053982</name>
</gene>